<evidence type="ECO:0000259" key="4">
    <source>
        <dbReference type="PROSITE" id="PS51071"/>
    </source>
</evidence>
<dbReference type="GO" id="GO:1901135">
    <property type="term" value="P:carbohydrate derivative metabolic process"/>
    <property type="evidence" value="ECO:0007669"/>
    <property type="project" value="InterPro"/>
</dbReference>
<dbReference type="PANTHER" id="PTHR30514">
    <property type="entry name" value="GLUCOKINASE"/>
    <property type="match status" value="1"/>
</dbReference>
<dbReference type="CDD" id="cd05013">
    <property type="entry name" value="SIS_RpiR"/>
    <property type="match status" value="1"/>
</dbReference>
<keyword evidence="8" id="KW-1185">Reference proteome</keyword>
<dbReference type="Pfam" id="PF01380">
    <property type="entry name" value="SIS"/>
    <property type="match status" value="1"/>
</dbReference>
<dbReference type="EMBL" id="JAHOEL010000004">
    <property type="protein sequence ID" value="MBV3391871.1"/>
    <property type="molecule type" value="Genomic_DNA"/>
</dbReference>
<evidence type="ECO:0000313" key="5">
    <source>
        <dbReference type="EMBL" id="MBV3381847.1"/>
    </source>
</evidence>
<dbReference type="EMBL" id="JAHOEF010000004">
    <property type="protein sequence ID" value="MBV3381847.1"/>
    <property type="molecule type" value="Genomic_DNA"/>
</dbReference>
<dbReference type="InterPro" id="IPR035472">
    <property type="entry name" value="RpiR-like_SIS"/>
</dbReference>
<dbReference type="PROSITE" id="PS51071">
    <property type="entry name" value="HTH_RPIR"/>
    <property type="match status" value="1"/>
</dbReference>
<feature type="domain" description="HTH rpiR-type" evidence="4">
    <location>
        <begin position="2"/>
        <end position="78"/>
    </location>
</feature>
<dbReference type="AlphaFoldDB" id="A0AAW4MRN1"/>
<dbReference type="PANTHER" id="PTHR30514:SF1">
    <property type="entry name" value="HTH-TYPE TRANSCRIPTIONAL REGULATOR HEXR-RELATED"/>
    <property type="match status" value="1"/>
</dbReference>
<dbReference type="RefSeq" id="WP_217746938.1">
    <property type="nucleotide sequence ID" value="NZ_JAHOEB010000004.1"/>
</dbReference>
<accession>A0AAW4MRN1</accession>
<keyword evidence="3" id="KW-0804">Transcription</keyword>
<reference evidence="5 8" key="1">
    <citation type="submission" date="2021-06" db="EMBL/GenBank/DDBJ databases">
        <title>Collection of gut derived symbiotic bacterial strains cultured from healthy donors.</title>
        <authorList>
            <person name="Lin H."/>
            <person name="Littmann E."/>
            <person name="Pamer E.G."/>
        </authorList>
    </citation>
    <scope>NUCLEOTIDE SEQUENCE</scope>
    <source>
        <strain evidence="6 8">MSK.21.70</strain>
        <strain evidence="5">MSK.21.82</strain>
    </source>
</reference>
<dbReference type="Proteomes" id="UP001197492">
    <property type="component" value="Unassembled WGS sequence"/>
</dbReference>
<keyword evidence="2" id="KW-0238">DNA-binding</keyword>
<sequence>MHPTILEQFKKDFKLNENDLFIIQYIIEHSEEITSYSSHQLAKETYSSPTAIIRLVKKIGFKNYNDFKLNIHSLLNKYTLSNMRIMSNEDLYTIKNKLAEIETGIINQTKEHLNSNVFNEVMTMISRNKYIDIIANDANAAISEYGSHILSSVNKFVNVYHNGNRQLWFSLNVTSDHTVILISKFGKTRHLLNIADTLKQRHIPFIVITTDDTNDLAHKTPYVLYGINHGELDNLKDMIFYISLKYIFDLIYTALFSYDYKQAKEVDDLYAKIYSSENE</sequence>
<name>A0AAW4MRN1_9FIRM</name>
<evidence type="ECO:0000313" key="6">
    <source>
        <dbReference type="EMBL" id="MBV3391871.1"/>
    </source>
</evidence>
<evidence type="ECO:0000256" key="2">
    <source>
        <dbReference type="ARBA" id="ARBA00023125"/>
    </source>
</evidence>
<dbReference type="InterPro" id="IPR000281">
    <property type="entry name" value="HTH_RpiR"/>
</dbReference>
<protein>
    <submittedName>
        <fullName evidence="5">MurR/RpiR family transcriptional regulator</fullName>
    </submittedName>
</protein>
<proteinExistence type="predicted"/>
<organism evidence="5 7">
    <name type="scientific">Catenibacterium mitsuokai</name>
    <dbReference type="NCBI Taxonomy" id="100886"/>
    <lineage>
        <taxon>Bacteria</taxon>
        <taxon>Bacillati</taxon>
        <taxon>Bacillota</taxon>
        <taxon>Erysipelotrichia</taxon>
        <taxon>Erysipelotrichales</taxon>
        <taxon>Coprobacillaceae</taxon>
        <taxon>Catenibacterium</taxon>
    </lineage>
</organism>
<evidence type="ECO:0000256" key="3">
    <source>
        <dbReference type="ARBA" id="ARBA00023163"/>
    </source>
</evidence>
<dbReference type="GO" id="GO:0003700">
    <property type="term" value="F:DNA-binding transcription factor activity"/>
    <property type="evidence" value="ECO:0007669"/>
    <property type="project" value="InterPro"/>
</dbReference>
<dbReference type="Proteomes" id="UP001196408">
    <property type="component" value="Unassembled WGS sequence"/>
</dbReference>
<dbReference type="GO" id="GO:0097367">
    <property type="term" value="F:carbohydrate derivative binding"/>
    <property type="evidence" value="ECO:0007669"/>
    <property type="project" value="InterPro"/>
</dbReference>
<dbReference type="InterPro" id="IPR047640">
    <property type="entry name" value="RpiR-like"/>
</dbReference>
<dbReference type="InterPro" id="IPR001347">
    <property type="entry name" value="SIS_dom"/>
</dbReference>
<dbReference type="Pfam" id="PF01418">
    <property type="entry name" value="HTH_6"/>
    <property type="match status" value="1"/>
</dbReference>
<gene>
    <name evidence="5" type="ORF">KSV97_01105</name>
    <name evidence="6" type="ORF">KSW06_01115</name>
</gene>
<comment type="caution">
    <text evidence="5">The sequence shown here is derived from an EMBL/GenBank/DDBJ whole genome shotgun (WGS) entry which is preliminary data.</text>
</comment>
<keyword evidence="1" id="KW-0805">Transcription regulation</keyword>
<evidence type="ECO:0000313" key="8">
    <source>
        <dbReference type="Proteomes" id="UP001197492"/>
    </source>
</evidence>
<dbReference type="GO" id="GO:0003677">
    <property type="term" value="F:DNA binding"/>
    <property type="evidence" value="ECO:0007669"/>
    <property type="project" value="UniProtKB-KW"/>
</dbReference>
<evidence type="ECO:0000313" key="7">
    <source>
        <dbReference type="Proteomes" id="UP001196408"/>
    </source>
</evidence>
<evidence type="ECO:0000256" key="1">
    <source>
        <dbReference type="ARBA" id="ARBA00023015"/>
    </source>
</evidence>